<gene>
    <name evidence="2" type="ORF">OZSIB_1202</name>
</gene>
<organism evidence="2 3">
    <name type="scientific">Candidatus Ozemobacter sibiricus</name>
    <dbReference type="NCBI Taxonomy" id="2268124"/>
    <lineage>
        <taxon>Bacteria</taxon>
        <taxon>Candidatus Ozemobacteria</taxon>
        <taxon>Candidatus Ozemobacterales</taxon>
        <taxon>Candidatus Ozemobacteraceae</taxon>
        <taxon>Candidatus Ozemobacter</taxon>
    </lineage>
</organism>
<evidence type="ECO:0000313" key="3">
    <source>
        <dbReference type="Proteomes" id="UP000252355"/>
    </source>
</evidence>
<sequence>MGQPLRDGGDTEHPVLPVELEIGKMRQQPGGHRCHGSGPILHHGFTPGNGRRVGSQV</sequence>
<dbReference type="Proteomes" id="UP000252355">
    <property type="component" value="Unassembled WGS sequence"/>
</dbReference>
<proteinExistence type="predicted"/>
<feature type="region of interest" description="Disordered" evidence="1">
    <location>
        <begin position="26"/>
        <end position="57"/>
    </location>
</feature>
<name>A0A367ZKP6_9BACT</name>
<accession>A0A367ZKP6</accession>
<protein>
    <submittedName>
        <fullName evidence="2">Uncharacterized protein</fullName>
    </submittedName>
</protein>
<reference evidence="2 3" key="1">
    <citation type="submission" date="2018-05" db="EMBL/GenBank/DDBJ databases">
        <title>A metagenomic window into the 2 km-deep terrestrial subsurface aquifer revealed taxonomically and functionally diverse microbial community comprising novel uncultured bacterial lineages.</title>
        <authorList>
            <person name="Kadnikov V.V."/>
            <person name="Mardanov A.V."/>
            <person name="Beletsky A.V."/>
            <person name="Banks D."/>
            <person name="Pimenov N.V."/>
            <person name="Frank Y.A."/>
            <person name="Karnachuk O.V."/>
            <person name="Ravin N.V."/>
        </authorList>
    </citation>
    <scope>NUCLEOTIDE SEQUENCE [LARGE SCALE GENOMIC DNA]</scope>
    <source>
        <strain evidence="2">BY5</strain>
    </source>
</reference>
<dbReference type="AlphaFoldDB" id="A0A367ZKP6"/>
<evidence type="ECO:0000256" key="1">
    <source>
        <dbReference type="SAM" id="MobiDB-lite"/>
    </source>
</evidence>
<dbReference type="EMBL" id="QOQW01000020">
    <property type="protein sequence ID" value="RCK78675.1"/>
    <property type="molecule type" value="Genomic_DNA"/>
</dbReference>
<comment type="caution">
    <text evidence="2">The sequence shown here is derived from an EMBL/GenBank/DDBJ whole genome shotgun (WGS) entry which is preliminary data.</text>
</comment>
<evidence type="ECO:0000313" key="2">
    <source>
        <dbReference type="EMBL" id="RCK78675.1"/>
    </source>
</evidence>